<feature type="domain" description="NAD-glutamate dehydrogenase ACT3" evidence="5">
    <location>
        <begin position="529"/>
        <end position="599"/>
    </location>
</feature>
<dbReference type="InterPro" id="IPR036291">
    <property type="entry name" value="NAD(P)-bd_dom_sf"/>
</dbReference>
<evidence type="ECO:0000313" key="7">
    <source>
        <dbReference type="Proteomes" id="UP001597326"/>
    </source>
</evidence>
<reference evidence="7" key="1">
    <citation type="journal article" date="2019" name="Int. J. Syst. Evol. Microbiol.">
        <title>The Global Catalogue of Microorganisms (GCM) 10K type strain sequencing project: providing services to taxonomists for standard genome sequencing and annotation.</title>
        <authorList>
            <consortium name="The Broad Institute Genomics Platform"/>
            <consortium name="The Broad Institute Genome Sequencing Center for Infectious Disease"/>
            <person name="Wu L."/>
            <person name="Ma J."/>
        </authorList>
    </citation>
    <scope>NUCLEOTIDE SEQUENCE [LARGE SCALE GENOMIC DNA]</scope>
    <source>
        <strain evidence="7">CAIM 431</strain>
    </source>
</reference>
<dbReference type="InterPro" id="IPR049059">
    <property type="entry name" value="NAD_Glu_DH_HM1"/>
</dbReference>
<evidence type="ECO:0000259" key="1">
    <source>
        <dbReference type="Pfam" id="PF05088"/>
    </source>
</evidence>
<organism evidence="6 7">
    <name type="scientific">Luteococcus peritonei</name>
    <dbReference type="NCBI Taxonomy" id="88874"/>
    <lineage>
        <taxon>Bacteria</taxon>
        <taxon>Bacillati</taxon>
        <taxon>Actinomycetota</taxon>
        <taxon>Actinomycetes</taxon>
        <taxon>Propionibacteriales</taxon>
        <taxon>Propionibacteriaceae</taxon>
        <taxon>Luteococcus</taxon>
    </lineage>
</organism>
<dbReference type="PANTHER" id="PTHR43403:SF1">
    <property type="entry name" value="NAD-SPECIFIC GLUTAMATE DEHYDROGENASE"/>
    <property type="match status" value="1"/>
</dbReference>
<dbReference type="PANTHER" id="PTHR43403">
    <property type="entry name" value="NAD-SPECIFIC GLUTAMATE DEHYDROGENASE"/>
    <property type="match status" value="1"/>
</dbReference>
<dbReference type="RefSeq" id="WP_343875113.1">
    <property type="nucleotide sequence ID" value="NZ_BAAAIX010000028.1"/>
</dbReference>
<accession>A0ABW4RRF7</accession>
<name>A0ABW4RRF7_9ACTN</name>
<dbReference type="InterPro" id="IPR048381">
    <property type="entry name" value="GDH_C"/>
</dbReference>
<dbReference type="InterPro" id="IPR028971">
    <property type="entry name" value="NAD-GDH_cat"/>
</dbReference>
<feature type="domain" description="NAD-glutamate dehydrogenase N-terminal ACT1" evidence="3">
    <location>
        <begin position="35"/>
        <end position="152"/>
    </location>
</feature>
<evidence type="ECO:0000259" key="5">
    <source>
        <dbReference type="Pfam" id="PF21077"/>
    </source>
</evidence>
<dbReference type="EMBL" id="JBHUFZ010000005">
    <property type="protein sequence ID" value="MFD1888897.1"/>
    <property type="molecule type" value="Genomic_DNA"/>
</dbReference>
<dbReference type="Pfam" id="PF21077">
    <property type="entry name" value="GDH_ACT3"/>
    <property type="match status" value="1"/>
</dbReference>
<keyword evidence="7" id="KW-1185">Reference proteome</keyword>
<dbReference type="Pfam" id="PF21074">
    <property type="entry name" value="GDH_C"/>
    <property type="match status" value="1"/>
</dbReference>
<feature type="domain" description="NAD-glutamate dehydrogenase catalytic" evidence="1">
    <location>
        <begin position="703"/>
        <end position="1196"/>
    </location>
</feature>
<dbReference type="InterPro" id="IPR049056">
    <property type="entry name" value="NAD_Glu_DH_HM3"/>
</dbReference>
<dbReference type="PIRSF" id="PIRSF036761">
    <property type="entry name" value="GDH_Mll4104"/>
    <property type="match status" value="1"/>
</dbReference>
<dbReference type="Pfam" id="PF21073">
    <property type="entry name" value="GDH_HM1"/>
    <property type="match status" value="1"/>
</dbReference>
<dbReference type="Pfam" id="PF21076">
    <property type="entry name" value="GDH_ACT2"/>
    <property type="match status" value="1"/>
</dbReference>
<evidence type="ECO:0000259" key="2">
    <source>
        <dbReference type="Pfam" id="PF21074"/>
    </source>
</evidence>
<feature type="domain" description="NAD-specific glutamate dehydrogenase C-terminal" evidence="2">
    <location>
        <begin position="1241"/>
        <end position="1574"/>
    </location>
</feature>
<dbReference type="Proteomes" id="UP001597326">
    <property type="component" value="Unassembled WGS sequence"/>
</dbReference>
<proteinExistence type="predicted"/>
<dbReference type="Pfam" id="PF21078">
    <property type="entry name" value="GDH_HM3"/>
    <property type="match status" value="1"/>
</dbReference>
<dbReference type="Pfam" id="PF05088">
    <property type="entry name" value="Bac_GDH_CD"/>
    <property type="match status" value="1"/>
</dbReference>
<evidence type="ECO:0000259" key="4">
    <source>
        <dbReference type="Pfam" id="PF21076"/>
    </source>
</evidence>
<protein>
    <submittedName>
        <fullName evidence="6">NAD-glutamate dehydrogenase</fullName>
    </submittedName>
</protein>
<dbReference type="SUPFAM" id="SSF53223">
    <property type="entry name" value="Aminoacid dehydrogenase-like, N-terminal domain"/>
    <property type="match status" value="1"/>
</dbReference>
<feature type="domain" description="NAD-glutamate dehydrogenase ACT2" evidence="4">
    <location>
        <begin position="391"/>
        <end position="479"/>
    </location>
</feature>
<dbReference type="InterPro" id="IPR007780">
    <property type="entry name" value="NAD_Glu_DH_bac"/>
</dbReference>
<dbReference type="InterPro" id="IPR049064">
    <property type="entry name" value="NAD_Glu_DH_ACT3"/>
</dbReference>
<sequence length="1578" mass="175617">MPGRDARDSILDHLTDELQSHGSGLRPERLRPLVASWLLHVRDEDLAALDPEVLGRLLARQLELGTVRAPQTDLVRVDVPDAQAAGASHVQVVTDDRRFVVDTIAQSLTNTGWTIVELLHPQFAVVRDDQGRLVRAELEDLPEGISESWVGVLATPPLGSDQQKAARELEALLAERLQALRLVVEDFEPMARTMATIADELESAPAATSEAERDEAVALLRYLHDDHFTFLGYREYELADGTWQPVPGTGLGIQRGNEQPDDFNAVPTRDKVLLVAMTKDVRRAPVHRNALMDYIGVRSFDEAGRPVRERRFLGLLGQRAYTESVRQIGVLRAKAEKIVADSGFEEHSHGAEAIWSVLDTFPRDELFQATAEELEPIVAHIMQLKERRQVRLFVRPGRWSRRLTALVYFPRDRYNTAVRERMMAILKRATGATSIEYQARVSESVLARLVFTLETPSDAPEYDVEEVQRQLTAATHHWDDDFVEQARALVPSDQRGIDFPDSYKEVYTARQGLADLRALNRIDTPAGMSFAMYAPDDAEDISDLRLKVMRVGAAMQLQDVMPHLASLGVRVTDERPFEVVLRGEQAMVYDFGLGLPGGREGWDEAARHRFTEAFEASWQGRTDVDALNALVSEAGFTWREVLVLRAVARYLQQLGSGFSIGYVAQALRQNVEVARLLVELFRTRFDPDLEGERSELTDQVREQITEALDGVEVLDHDRILRQFAEVIMATVRTNHYSSDAPALALKLLPREISVAPQPRPEFEIFVHSPRIEGVHLRFGQVARGGLRWSDRPEDFRTEVLGLVKAQMVKNTVIVPVGAKGGFFARQLPNPATDRAAWLEEGKACYRLFIGSLLSVTDNIVDSRVVGPKRVVRHDADDPYLVVAADKGTATFSDIANQIAVERRFWLGDAFASGGSVGYDHKAMGITARGAWESVKHHFRELGLDCQEEDFTCVGIGDMSGDVFGNGMMLSRHTRLVAAFNHLHVFVDPDPDAERSYEERVRLFNLPRSTWADYDASLISEGGGVFPRSAKSVEISPQMREALGIAEGVERMTPTELIRACLAAPVDLLWNGGIGTYVKGSKETNQEVGDKANDAVRLDGGQIRAKVAGEGGNLGWTQLGRIEYALKGGRINTDFIDNSAGVDTSDHEVNIKILLDNEVAAGRLDKAERDALLPQMTDDVASLVLSHNVDQNLALANARQQAPDFASTHEAWMTQLTEEGYLDRAIEAMPTSATMRQRISDGRGLSGPELATLLAWSKIWLADRILASDLPDDPFVADRLVQYFPPLLRERYRDRMGEHRLHREIITTVAVNRFVNSQGMTACHRLCEETGAEPADVVRAQLAARSIFDAGRVEVNTKRAAMSAQTQTEMRLRLRHLVERGTRWLLHRNPGGLDIQQTIDTYHDGVQQLFAQLPELLTDQGREADRAQLDMLVGEGVDQDLATVAVGAQWAHLLPACVAIAQEQDKDLVLVAKVFFQLAERLGLGRLLARIEQLPRTNRWDTMARSAIRDDMLAAQSQLAAQAVQLAGGGQQPDEVVEAWWQQTPGVEQRSTMLGQIMDSEPDLARMSVGLRTVRALVA</sequence>
<evidence type="ECO:0000313" key="6">
    <source>
        <dbReference type="EMBL" id="MFD1888897.1"/>
    </source>
</evidence>
<gene>
    <name evidence="6" type="ORF">ACFSCS_01680</name>
</gene>
<dbReference type="InterPro" id="IPR024727">
    <property type="entry name" value="NAD_Glu_DH_N_ACT1"/>
</dbReference>
<dbReference type="InterPro" id="IPR046346">
    <property type="entry name" value="Aminoacid_DH-like_N_sf"/>
</dbReference>
<evidence type="ECO:0000259" key="3">
    <source>
        <dbReference type="Pfam" id="PF21075"/>
    </source>
</evidence>
<dbReference type="InterPro" id="IPR049062">
    <property type="entry name" value="NAD_Glu_DH_ACT2"/>
</dbReference>
<dbReference type="Pfam" id="PF21075">
    <property type="entry name" value="GDH_ACT1"/>
    <property type="match status" value="1"/>
</dbReference>
<comment type="caution">
    <text evidence="6">The sequence shown here is derived from an EMBL/GenBank/DDBJ whole genome shotgun (WGS) entry which is preliminary data.</text>
</comment>
<dbReference type="SUPFAM" id="SSF51735">
    <property type="entry name" value="NAD(P)-binding Rossmann-fold domains"/>
    <property type="match status" value="1"/>
</dbReference>